<organism evidence="2 4">
    <name type="scientific">Staphylococcus caeli</name>
    <dbReference type="NCBI Taxonomy" id="2201815"/>
    <lineage>
        <taxon>Bacteria</taxon>
        <taxon>Bacillati</taxon>
        <taxon>Bacillota</taxon>
        <taxon>Bacilli</taxon>
        <taxon>Bacillales</taxon>
        <taxon>Staphylococcaceae</taxon>
        <taxon>Staphylococcus</taxon>
    </lineage>
</organism>
<evidence type="ECO:0000313" key="4">
    <source>
        <dbReference type="Proteomes" id="UP000095768"/>
    </source>
</evidence>
<keyword evidence="3" id="KW-1185">Reference proteome</keyword>
<proteinExistence type="predicted"/>
<name>A0A1D4Q653_9STAP</name>
<gene>
    <name evidence="2" type="ORF">SAMEA2297795_02204</name>
    <name evidence="1" type="ORF">SAMEA2297796_01987</name>
</gene>
<reference evidence="1 3" key="1">
    <citation type="submission" date="2016-09" db="EMBL/GenBank/DDBJ databases">
        <authorList>
            <consortium name="Pathogen Informatics"/>
            <person name="Sun Q."/>
            <person name="Inoue M."/>
        </authorList>
    </citation>
    <scope>NUCLEOTIDE SEQUENCE [LARGE SCALE GENOMIC DNA]</scope>
    <source>
        <strain evidence="1 3">82C</strain>
    </source>
</reference>
<reference evidence="2 4" key="2">
    <citation type="submission" date="2016-09" db="EMBL/GenBank/DDBJ databases">
        <authorList>
            <consortium name="Pathogen Informatics"/>
        </authorList>
    </citation>
    <scope>NUCLEOTIDE SEQUENCE [LARGE SCALE GENOMIC DNA]</scope>
    <source>
        <strain evidence="2 4">82B</strain>
    </source>
</reference>
<evidence type="ECO:0000313" key="1">
    <source>
        <dbReference type="EMBL" id="SCT23575.1"/>
    </source>
</evidence>
<evidence type="ECO:0000313" key="2">
    <source>
        <dbReference type="EMBL" id="SCT30669.1"/>
    </source>
</evidence>
<sequence>MKKIFLTLLGIVGISLIIKSVLSVVIEVELDEGTVDEDRANEQF</sequence>
<accession>A0A1D4Q653</accession>
<dbReference type="AlphaFoldDB" id="A0A1D4Q653"/>
<dbReference type="Proteomes" id="UP000095412">
    <property type="component" value="Unassembled WGS sequence"/>
</dbReference>
<dbReference type="Proteomes" id="UP000095768">
    <property type="component" value="Unassembled WGS sequence"/>
</dbReference>
<protein>
    <submittedName>
        <fullName evidence="2">Uncharacterized protein</fullName>
    </submittedName>
</protein>
<evidence type="ECO:0000313" key="3">
    <source>
        <dbReference type="Proteomes" id="UP000095412"/>
    </source>
</evidence>
<dbReference type="RefSeq" id="WP_258953793.1">
    <property type="nucleotide sequence ID" value="NZ_FMPG01000012.1"/>
</dbReference>
<dbReference type="EMBL" id="FMPG01000012">
    <property type="protein sequence ID" value="SCT30669.1"/>
    <property type="molecule type" value="Genomic_DNA"/>
</dbReference>
<dbReference type="EMBL" id="FMPI01000016">
    <property type="protein sequence ID" value="SCT23575.1"/>
    <property type="molecule type" value="Genomic_DNA"/>
</dbReference>